<protein>
    <submittedName>
        <fullName evidence="1">Uncharacterized protein</fullName>
    </submittedName>
</protein>
<comment type="caution">
    <text evidence="1">The sequence shown here is derived from an EMBL/GenBank/DDBJ whole genome shotgun (WGS) entry which is preliminary data.</text>
</comment>
<sequence length="190" mass="21702">MVNTKLDVQFCEHISDEANPKYLGVTLDRSLTFQQHLENTHNKLNIVHQCGLTAVTLNSLNNAMRIVSGTLRLTPVDWLRVLSHILPPQIRRAAQTSCFPNHVNANARIPLHHDLQNPPKARLKSRNLLWNHIKTLTPNLNAEAQCRVTWSISTAQNKQLIVDPVEDPPSFDLSERLVQFESHQDISWEM</sequence>
<evidence type="ECO:0000313" key="2">
    <source>
        <dbReference type="Proteomes" id="UP000827986"/>
    </source>
</evidence>
<organism evidence="1 2">
    <name type="scientific">Mauremys mutica</name>
    <name type="common">yellowpond turtle</name>
    <dbReference type="NCBI Taxonomy" id="74926"/>
    <lineage>
        <taxon>Eukaryota</taxon>
        <taxon>Metazoa</taxon>
        <taxon>Chordata</taxon>
        <taxon>Craniata</taxon>
        <taxon>Vertebrata</taxon>
        <taxon>Euteleostomi</taxon>
        <taxon>Archelosauria</taxon>
        <taxon>Testudinata</taxon>
        <taxon>Testudines</taxon>
        <taxon>Cryptodira</taxon>
        <taxon>Durocryptodira</taxon>
        <taxon>Testudinoidea</taxon>
        <taxon>Geoemydidae</taxon>
        <taxon>Geoemydinae</taxon>
        <taxon>Mauremys</taxon>
    </lineage>
</organism>
<evidence type="ECO:0000313" key="1">
    <source>
        <dbReference type="EMBL" id="KAH1186535.1"/>
    </source>
</evidence>
<reference evidence="1" key="1">
    <citation type="submission" date="2021-09" db="EMBL/GenBank/DDBJ databases">
        <title>The genome of Mauremys mutica provides insights into the evolution of semi-aquatic lifestyle.</title>
        <authorList>
            <person name="Gong S."/>
            <person name="Gao Y."/>
        </authorList>
    </citation>
    <scope>NUCLEOTIDE SEQUENCE</scope>
    <source>
        <strain evidence="1">MM-2020</strain>
        <tissue evidence="1">Muscle</tissue>
    </source>
</reference>
<dbReference type="EMBL" id="JAHDVG010000463">
    <property type="protein sequence ID" value="KAH1186535.1"/>
    <property type="molecule type" value="Genomic_DNA"/>
</dbReference>
<proteinExistence type="predicted"/>
<dbReference type="Proteomes" id="UP000827986">
    <property type="component" value="Unassembled WGS sequence"/>
</dbReference>
<gene>
    <name evidence="1" type="ORF">KIL84_019284</name>
</gene>
<accession>A0A9D3XWP1</accession>
<keyword evidence="2" id="KW-1185">Reference proteome</keyword>
<dbReference type="AlphaFoldDB" id="A0A9D3XWP1"/>
<name>A0A9D3XWP1_9SAUR</name>